<gene>
    <name evidence="1" type="ORF">CCZ37_15970</name>
</gene>
<dbReference type="Proteomes" id="UP000215148">
    <property type="component" value="Chromosome 2"/>
</dbReference>
<dbReference type="KEGG" id="vqi:CCZ37_15970"/>
<dbReference type="EMBL" id="CP022742">
    <property type="protein sequence ID" value="ASU24051.1"/>
    <property type="molecule type" value="Genomic_DNA"/>
</dbReference>
<evidence type="ECO:0000313" key="1">
    <source>
        <dbReference type="EMBL" id="ASU24051.1"/>
    </source>
</evidence>
<keyword evidence="2" id="KW-1185">Reference proteome</keyword>
<proteinExistence type="predicted"/>
<evidence type="ECO:0000313" key="2">
    <source>
        <dbReference type="Proteomes" id="UP000215148"/>
    </source>
</evidence>
<accession>A0A223N2H5</accession>
<dbReference type="AlphaFoldDB" id="A0A223N2H5"/>
<dbReference type="NCBIfam" id="NF033832">
    <property type="entry name" value="sce7726_fam"/>
    <property type="match status" value="1"/>
</dbReference>
<organism evidence="1 2">
    <name type="scientific">Vibrio qinghaiensis</name>
    <dbReference type="NCBI Taxonomy" id="2025808"/>
    <lineage>
        <taxon>Bacteria</taxon>
        <taxon>Pseudomonadati</taxon>
        <taxon>Pseudomonadota</taxon>
        <taxon>Gammaproteobacteria</taxon>
        <taxon>Vibrionales</taxon>
        <taxon>Vibrionaceae</taxon>
        <taxon>Vibrio</taxon>
    </lineage>
</organism>
<dbReference type="InterPro" id="IPR047729">
    <property type="entry name" value="Sce7726-like"/>
</dbReference>
<reference evidence="1 2" key="1">
    <citation type="submission" date="2017-08" db="EMBL/GenBank/DDBJ databases">
        <title>The Vibrio qinghaiensis sp.-Q67 is a luminous bacteria isolated firstly from Qinghai lake, Qinghai province, China, which has been proved to be very sensitive to detect environmental and food pollutants. Therefore, complete genome analysis of V. qinghaiensis sp.-Q67 highlights the potential application of this strain on detection of hazards in the contaminated environments.</title>
        <authorList>
            <person name="Gong L."/>
        </authorList>
    </citation>
    <scope>NUCLEOTIDE SEQUENCE [LARGE SCALE GENOMIC DNA]</scope>
    <source>
        <strain evidence="1 2">Q67</strain>
    </source>
</reference>
<protein>
    <recommendedName>
        <fullName evidence="3">Sce7726 family protein</fullName>
    </recommendedName>
</protein>
<dbReference type="RefSeq" id="WP_094501496.1">
    <property type="nucleotide sequence ID" value="NZ_CAWNHI010000002.1"/>
</dbReference>
<name>A0A223N2H5_9VIBR</name>
<evidence type="ECO:0008006" key="3">
    <source>
        <dbReference type="Google" id="ProtNLM"/>
    </source>
</evidence>
<sequence length="282" mass="33129">MNNSERHTITNLFSKKSMMALMDEESNDKLKLLMARHLHEDGLTLWEAFEHLYKRLVKEYRNEYVYKNAIAEKIVKGRHKMANVAYFTEFRVRKTIADCVVVNGCSTAYEIKTEFDTFYRLKHQLESYRQVFEKVNIVVPESKLSKLKRGVDDSIGILVLTDRYTFEEVQPSSIHTDLLKHDLVFDCLNKNEIFDIVLTHFGELPQVKPAFVRNECKKMFEALPKEVVNSEFKKALKQREYYGKHKETLTKFPNSLLSLICTSNFSEENHGIMLHSLKQRFS</sequence>